<reference evidence="2" key="1">
    <citation type="submission" date="2020-11" db="EMBL/GenBank/DDBJ databases">
        <title>Connecting structure to function with the recovery of over 1000 high-quality activated sludge metagenome-assembled genomes encoding full-length rRNA genes using long-read sequencing.</title>
        <authorList>
            <person name="Singleton C.M."/>
            <person name="Petriglieri F."/>
            <person name="Kristensen J.M."/>
            <person name="Kirkegaard R.H."/>
            <person name="Michaelsen T.Y."/>
            <person name="Andersen M.H."/>
            <person name="Karst S.M."/>
            <person name="Dueholm M.S."/>
            <person name="Nielsen P.H."/>
            <person name="Albertsen M."/>
        </authorList>
    </citation>
    <scope>NUCLEOTIDE SEQUENCE</scope>
    <source>
        <strain evidence="2">Fred_18-Q3-R57-64_BAT3C.431</strain>
    </source>
</reference>
<dbReference type="Proteomes" id="UP000596004">
    <property type="component" value="Chromosome"/>
</dbReference>
<gene>
    <name evidence="2" type="ORF">IPJ89_01975</name>
</gene>
<dbReference type="EMBL" id="CP064981">
    <property type="protein sequence ID" value="QQR92992.1"/>
    <property type="molecule type" value="Genomic_DNA"/>
</dbReference>
<accession>A0A7T9I2P9</accession>
<dbReference type="AlphaFoldDB" id="A0A7T9I2P9"/>
<keyword evidence="1" id="KW-0472">Membrane</keyword>
<feature type="transmembrane region" description="Helical" evidence="1">
    <location>
        <begin position="6"/>
        <end position="23"/>
    </location>
</feature>
<evidence type="ECO:0000256" key="1">
    <source>
        <dbReference type="SAM" id="Phobius"/>
    </source>
</evidence>
<proteinExistence type="predicted"/>
<feature type="transmembrane region" description="Helical" evidence="1">
    <location>
        <begin position="35"/>
        <end position="64"/>
    </location>
</feature>
<organism evidence="2">
    <name type="scientific">Candidatus Iainarchaeum sp</name>
    <dbReference type="NCBI Taxonomy" id="3101447"/>
    <lineage>
        <taxon>Archaea</taxon>
        <taxon>Candidatus Iainarchaeota</taxon>
        <taxon>Candidatus Iainarchaeia</taxon>
        <taxon>Candidatus Iainarchaeales</taxon>
        <taxon>Candidatus Iainarchaeaceae</taxon>
        <taxon>Candidatus Iainarchaeum</taxon>
    </lineage>
</organism>
<keyword evidence="1" id="KW-1133">Transmembrane helix</keyword>
<sequence>MILLDLAENIHIAISIFLFIWLYNWAKGSVGSAKLALFLAVVIMFLTFYSYPELVWALVALWAFTTFGKDLLSKVGVFEK</sequence>
<protein>
    <submittedName>
        <fullName evidence="2">Uncharacterized protein</fullName>
    </submittedName>
</protein>
<evidence type="ECO:0000313" key="2">
    <source>
        <dbReference type="EMBL" id="QQR92992.1"/>
    </source>
</evidence>
<keyword evidence="1" id="KW-0812">Transmembrane</keyword>
<name>A0A7T9I2P9_9ARCH</name>